<evidence type="ECO:0000313" key="4">
    <source>
        <dbReference type="Proteomes" id="UP001174909"/>
    </source>
</evidence>
<dbReference type="EMBL" id="CASHTH010001945">
    <property type="protein sequence ID" value="CAI8022220.1"/>
    <property type="molecule type" value="Genomic_DNA"/>
</dbReference>
<dbReference type="Gene3D" id="1.20.120.450">
    <property type="entry name" value="dinb family like domain"/>
    <property type="match status" value="1"/>
</dbReference>
<dbReference type="InterPro" id="IPR024775">
    <property type="entry name" value="DinB-like"/>
</dbReference>
<feature type="region of interest" description="Disordered" evidence="1">
    <location>
        <begin position="92"/>
        <end position="182"/>
    </location>
</feature>
<dbReference type="Pfam" id="PF12867">
    <property type="entry name" value="DinB_2"/>
    <property type="match status" value="1"/>
</dbReference>
<dbReference type="Proteomes" id="UP001174909">
    <property type="component" value="Unassembled WGS sequence"/>
</dbReference>
<dbReference type="InterPro" id="IPR034660">
    <property type="entry name" value="DinB/YfiT-like"/>
</dbReference>
<evidence type="ECO:0000256" key="1">
    <source>
        <dbReference type="SAM" id="MobiDB-lite"/>
    </source>
</evidence>
<organism evidence="3 4">
    <name type="scientific">Geodia barretti</name>
    <name type="common">Barrett's horny sponge</name>
    <dbReference type="NCBI Taxonomy" id="519541"/>
    <lineage>
        <taxon>Eukaryota</taxon>
        <taxon>Metazoa</taxon>
        <taxon>Porifera</taxon>
        <taxon>Demospongiae</taxon>
        <taxon>Heteroscleromorpha</taxon>
        <taxon>Tetractinellida</taxon>
        <taxon>Astrophorina</taxon>
        <taxon>Geodiidae</taxon>
        <taxon>Geodia</taxon>
    </lineage>
</organism>
<dbReference type="SUPFAM" id="SSF109854">
    <property type="entry name" value="DinB/YfiT-like putative metalloenzymes"/>
    <property type="match status" value="1"/>
</dbReference>
<accession>A0AA35S2G4</accession>
<name>A0AA35S2G4_GEOBA</name>
<feature type="domain" description="DinB-like" evidence="2">
    <location>
        <begin position="33"/>
        <end position="101"/>
    </location>
</feature>
<evidence type="ECO:0000313" key="3">
    <source>
        <dbReference type="EMBL" id="CAI8022220.1"/>
    </source>
</evidence>
<protein>
    <submittedName>
        <fullName evidence="3">Metal-dependent hydrolase BcerKBAB4_2443</fullName>
    </submittedName>
</protein>
<dbReference type="AlphaFoldDB" id="A0AA35S2G4"/>
<feature type="non-terminal residue" evidence="3">
    <location>
        <position position="1"/>
    </location>
</feature>
<gene>
    <name evidence="3" type="ORF">GBAR_LOCUS13067</name>
</gene>
<keyword evidence="4" id="KW-1185">Reference proteome</keyword>
<dbReference type="GO" id="GO:0016787">
    <property type="term" value="F:hydrolase activity"/>
    <property type="evidence" value="ECO:0007669"/>
    <property type="project" value="UniProtKB-KW"/>
</dbReference>
<sequence length="182" mass="19320">SATPDLRYPIGTFTVSGAITEDQVGAWLADLVALPGDLRRTVTPLSDPQLDTPYRPGGWTVRQVVHHLPDSHLNCFLRFRWALHRRPAGDQAVRRSAGGGATGLPDGPDRQFAGPSAGTARALGGTGAEPELGAAPADILEPGFGREHSGPHGRGLHLARAAPPRPRRKADRTRELGLTGWA</sequence>
<proteinExistence type="predicted"/>
<keyword evidence="3" id="KW-0378">Hydrolase</keyword>
<comment type="caution">
    <text evidence="3">The sequence shown here is derived from an EMBL/GenBank/DDBJ whole genome shotgun (WGS) entry which is preliminary data.</text>
</comment>
<reference evidence="3" key="1">
    <citation type="submission" date="2023-03" db="EMBL/GenBank/DDBJ databases">
        <authorList>
            <person name="Steffen K."/>
            <person name="Cardenas P."/>
        </authorList>
    </citation>
    <scope>NUCLEOTIDE SEQUENCE</scope>
</reference>
<evidence type="ECO:0000259" key="2">
    <source>
        <dbReference type="Pfam" id="PF12867"/>
    </source>
</evidence>